<evidence type="ECO:0000256" key="1">
    <source>
        <dbReference type="SAM" id="Phobius"/>
    </source>
</evidence>
<dbReference type="Proteomes" id="UP000198424">
    <property type="component" value="Unassembled WGS sequence"/>
</dbReference>
<keyword evidence="5" id="KW-1185">Reference proteome</keyword>
<evidence type="ECO:0000313" key="4">
    <source>
        <dbReference type="Proteomes" id="UP000028712"/>
    </source>
</evidence>
<comment type="caution">
    <text evidence="2">The sequence shown here is derived from an EMBL/GenBank/DDBJ whole genome shotgun (WGS) entry which is preliminary data.</text>
</comment>
<dbReference type="EMBL" id="JPRM01000024">
    <property type="protein sequence ID" value="KFF15118.1"/>
    <property type="molecule type" value="Genomic_DNA"/>
</dbReference>
<keyword evidence="1" id="KW-0472">Membrane</keyword>
<keyword evidence="1" id="KW-1133">Transmembrane helix</keyword>
<sequence length="675" mass="76387">MTTNTILLLVLSLVIAGGLSFFQYYYKAKSKSKLTLFLAFLRFLSIFGLLVLLINPIITKNSLEIIKTPLPIVVDNSSSITALNAKEKVLELYKKLTSNKDLQDKYEIQSYQFDADFKQSEEFDFKGTQTNLDEIAKSLKSINKNVVFPTVIITDGNQTTGNDYVYRFDPNNKVYPVIVGDTTTFLDLKINQLNVNKYAFFKNKFPVEVFLQYSGTKSINSDFTISQGNTVLAKEKVSFSPSKKTATLNILLPADKVGVQIFKATISSSEKEKNSYNNTKNFAVEIIDQKTTVAIVSAINHPDVAALKRSIESNAQRKVVLVKPNEIKSLQDYNILILYQPTAAFKSVFDTNKAAGINTFIITGNNTDFNFLNQQQTALSFRMSSQKEDYLAEFNSQFNLFAAEEIGFENFPPLQNSFGTITTNGNVSILLSSKIRNVATNAPLLAFTENQGKRNAYLLGENTWKWRMQSHIDNQSFTKYDIFIDKIIQYLASNNTKKSLVVNHESFYNSGDALEINAQYFNKNYEFDEKANLTISVTNTETKQTKNYDLLKGNNSYSVNLDGLPAGKYSFSVKELNSKTTYSSRFEILDFDIEKQFVNPDVQKLEQLALQTNGKAFFQDQSDALIKTLLENPEYKAIQKNVSTKTPLIDWVWLLILISIGLATEWFVRKYNGLL</sequence>
<accession>A0A086AEK4</accession>
<evidence type="ECO:0000313" key="3">
    <source>
        <dbReference type="EMBL" id="OXA91942.1"/>
    </source>
</evidence>
<reference evidence="2 4" key="1">
    <citation type="submission" date="2014-07" db="EMBL/GenBank/DDBJ databases">
        <title>Genome of Flavobacterium hydatis DSM 2063.</title>
        <authorList>
            <person name="Pipes S.E."/>
            <person name="Stropko S.J."/>
            <person name="Newman J.D."/>
        </authorList>
    </citation>
    <scope>NUCLEOTIDE SEQUENCE [LARGE SCALE GENOMIC DNA]</scope>
    <source>
        <strain evidence="2 4">DSM 2063</strain>
    </source>
</reference>
<dbReference type="OrthoDB" id="9763076at2"/>
<dbReference type="EMBL" id="MUGY01000024">
    <property type="protein sequence ID" value="OXA91942.1"/>
    <property type="molecule type" value="Genomic_DNA"/>
</dbReference>
<evidence type="ECO:0008006" key="6">
    <source>
        <dbReference type="Google" id="ProtNLM"/>
    </source>
</evidence>
<dbReference type="RefSeq" id="WP_035624076.1">
    <property type="nucleotide sequence ID" value="NZ_JBEWQG010000021.1"/>
</dbReference>
<dbReference type="PANTHER" id="PTHR37947">
    <property type="entry name" value="BLL2462 PROTEIN"/>
    <property type="match status" value="1"/>
</dbReference>
<name>A0A086AEK4_FLAHY</name>
<feature type="transmembrane region" description="Helical" evidence="1">
    <location>
        <begin position="6"/>
        <end position="25"/>
    </location>
</feature>
<gene>
    <name evidence="3" type="ORF">B0A62_16200</name>
    <name evidence="2" type="ORF">IW20_15790</name>
</gene>
<dbReference type="eggNOG" id="COG2304">
    <property type="taxonomic scope" value="Bacteria"/>
</dbReference>
<feature type="transmembrane region" description="Helical" evidence="1">
    <location>
        <begin position="37"/>
        <end position="58"/>
    </location>
</feature>
<evidence type="ECO:0000313" key="5">
    <source>
        <dbReference type="Proteomes" id="UP000198424"/>
    </source>
</evidence>
<dbReference type="AlphaFoldDB" id="A0A086AEK4"/>
<dbReference type="Proteomes" id="UP000028712">
    <property type="component" value="Unassembled WGS sequence"/>
</dbReference>
<protein>
    <recommendedName>
        <fullName evidence="6">VWA domain-containing protein</fullName>
    </recommendedName>
</protein>
<dbReference type="STRING" id="991.IW20_15790"/>
<evidence type="ECO:0000313" key="2">
    <source>
        <dbReference type="EMBL" id="KFF15118.1"/>
    </source>
</evidence>
<feature type="transmembrane region" description="Helical" evidence="1">
    <location>
        <begin position="651"/>
        <end position="668"/>
    </location>
</feature>
<reference evidence="3 5" key="2">
    <citation type="submission" date="2016-11" db="EMBL/GenBank/DDBJ databases">
        <title>Whole genomes of Flavobacteriaceae.</title>
        <authorList>
            <person name="Stine C."/>
            <person name="Li C."/>
            <person name="Tadesse D."/>
        </authorList>
    </citation>
    <scope>NUCLEOTIDE SEQUENCE [LARGE SCALE GENOMIC DNA]</scope>
    <source>
        <strain evidence="3 5">ATCC 29551</strain>
    </source>
</reference>
<organism evidence="2 4">
    <name type="scientific">Flavobacterium hydatis</name>
    <name type="common">Cytophaga aquatilis</name>
    <dbReference type="NCBI Taxonomy" id="991"/>
    <lineage>
        <taxon>Bacteria</taxon>
        <taxon>Pseudomonadati</taxon>
        <taxon>Bacteroidota</taxon>
        <taxon>Flavobacteriia</taxon>
        <taxon>Flavobacteriales</taxon>
        <taxon>Flavobacteriaceae</taxon>
        <taxon>Flavobacterium</taxon>
    </lineage>
</organism>
<keyword evidence="1" id="KW-0812">Transmembrane</keyword>
<dbReference type="PANTHER" id="PTHR37947:SF1">
    <property type="entry name" value="BLL2462 PROTEIN"/>
    <property type="match status" value="1"/>
</dbReference>
<proteinExistence type="predicted"/>